<dbReference type="RefSeq" id="WP_109605373.1">
    <property type="nucleotide sequence ID" value="NZ_JAMHJO010000013.1"/>
</dbReference>
<dbReference type="Gene3D" id="3.40.630.30">
    <property type="match status" value="1"/>
</dbReference>
<dbReference type="InterPro" id="IPR016181">
    <property type="entry name" value="Acyl_CoA_acyltransferase"/>
</dbReference>
<dbReference type="InterPro" id="IPR000182">
    <property type="entry name" value="GNAT_dom"/>
</dbReference>
<dbReference type="Proteomes" id="UP000245921">
    <property type="component" value="Unassembled WGS sequence"/>
</dbReference>
<dbReference type="GO" id="GO:0016747">
    <property type="term" value="F:acyltransferase activity, transferring groups other than amino-acyl groups"/>
    <property type="evidence" value="ECO:0007669"/>
    <property type="project" value="InterPro"/>
</dbReference>
<evidence type="ECO:0000259" key="1">
    <source>
        <dbReference type="PROSITE" id="PS51186"/>
    </source>
</evidence>
<proteinExistence type="predicted"/>
<dbReference type="PANTHER" id="PTHR43415:SF3">
    <property type="entry name" value="GNAT-FAMILY ACETYLTRANSFERASE"/>
    <property type="match status" value="1"/>
</dbReference>
<sequence>MLKGDKVILRAYNKDDVKNALKSINDFEVKQYLDPSIPFPLKYEDELKWYERLNPKGDGTYSMAIENLETGEYMGGIGVNSVDWKNSVASIGLFLAKEFWNKGYGTDSLNVLLNFIFNEMNINKVKLNVYDFNKRGIRCYEKVGFVKEGVLREEIYRNGKYNDEIIMGILKSEFKQKNNQE</sequence>
<evidence type="ECO:0000313" key="3">
    <source>
        <dbReference type="Proteomes" id="UP000245921"/>
    </source>
</evidence>
<dbReference type="SUPFAM" id="SSF55729">
    <property type="entry name" value="Acyl-CoA N-acyltransferases (Nat)"/>
    <property type="match status" value="1"/>
</dbReference>
<dbReference type="EMBL" id="QGGI01000014">
    <property type="protein sequence ID" value="PWJ89625.1"/>
    <property type="molecule type" value="Genomic_DNA"/>
</dbReference>
<protein>
    <submittedName>
        <fullName evidence="2">RimJ/RimL family protein N-acetyltransferase</fullName>
    </submittedName>
</protein>
<dbReference type="AlphaFoldDB" id="A0AA45C5T0"/>
<organism evidence="2 3">
    <name type="scientific">Oceanotoga teriensis</name>
    <dbReference type="NCBI Taxonomy" id="515440"/>
    <lineage>
        <taxon>Bacteria</taxon>
        <taxon>Thermotogati</taxon>
        <taxon>Thermotogota</taxon>
        <taxon>Thermotogae</taxon>
        <taxon>Petrotogales</taxon>
        <taxon>Petrotogaceae</taxon>
        <taxon>Oceanotoga</taxon>
    </lineage>
</organism>
<reference evidence="2 3" key="1">
    <citation type="submission" date="2018-05" db="EMBL/GenBank/DDBJ databases">
        <title>Genomic Encyclopedia of Type Strains, Phase IV (KMG-IV): sequencing the most valuable type-strain genomes for metagenomic binning, comparative biology and taxonomic classification.</title>
        <authorList>
            <person name="Goeker M."/>
        </authorList>
    </citation>
    <scope>NUCLEOTIDE SEQUENCE [LARGE SCALE GENOMIC DNA]</scope>
    <source>
        <strain evidence="2 3">DSM 24906</strain>
    </source>
</reference>
<feature type="domain" description="N-acetyltransferase" evidence="1">
    <location>
        <begin position="7"/>
        <end position="172"/>
    </location>
</feature>
<comment type="caution">
    <text evidence="2">The sequence shown here is derived from an EMBL/GenBank/DDBJ whole genome shotgun (WGS) entry which is preliminary data.</text>
</comment>
<accession>A0AA45C5T0</accession>
<dbReference type="Pfam" id="PF13302">
    <property type="entry name" value="Acetyltransf_3"/>
    <property type="match status" value="1"/>
</dbReference>
<dbReference type="PROSITE" id="PS51186">
    <property type="entry name" value="GNAT"/>
    <property type="match status" value="1"/>
</dbReference>
<keyword evidence="3" id="KW-1185">Reference proteome</keyword>
<evidence type="ECO:0000313" key="2">
    <source>
        <dbReference type="EMBL" id="PWJ89625.1"/>
    </source>
</evidence>
<dbReference type="PANTHER" id="PTHR43415">
    <property type="entry name" value="SPERMIDINE N(1)-ACETYLTRANSFERASE"/>
    <property type="match status" value="1"/>
</dbReference>
<gene>
    <name evidence="2" type="ORF">C7380_11428</name>
</gene>
<name>A0AA45C5T0_9BACT</name>